<proteinExistence type="predicted"/>
<comment type="caution">
    <text evidence="2">The sequence shown here is derived from an EMBL/GenBank/DDBJ whole genome shotgun (WGS) entry which is preliminary data.</text>
</comment>
<dbReference type="EMBL" id="JAABOA010008496">
    <property type="protein sequence ID" value="KAF9534098.1"/>
    <property type="molecule type" value="Genomic_DNA"/>
</dbReference>
<name>A0A9P6EQC1_9FUNG</name>
<gene>
    <name evidence="2" type="ORF">BGW38_010469</name>
</gene>
<reference evidence="2" key="1">
    <citation type="journal article" date="2020" name="Fungal Divers.">
        <title>Resolving the Mortierellaceae phylogeny through synthesis of multi-gene phylogenetics and phylogenomics.</title>
        <authorList>
            <person name="Vandepol N."/>
            <person name="Liber J."/>
            <person name="Desiro A."/>
            <person name="Na H."/>
            <person name="Kennedy M."/>
            <person name="Barry K."/>
            <person name="Grigoriev I.V."/>
            <person name="Miller A.N."/>
            <person name="O'Donnell K."/>
            <person name="Stajich J.E."/>
            <person name="Bonito G."/>
        </authorList>
    </citation>
    <scope>NUCLEOTIDE SEQUENCE</scope>
    <source>
        <strain evidence="2">KOD1015</strain>
    </source>
</reference>
<evidence type="ECO:0000313" key="3">
    <source>
        <dbReference type="Proteomes" id="UP000780801"/>
    </source>
</evidence>
<protein>
    <submittedName>
        <fullName evidence="2">Uncharacterized protein</fullName>
    </submittedName>
</protein>
<feature type="non-terminal residue" evidence="2">
    <location>
        <position position="1"/>
    </location>
</feature>
<sequence length="147" mass="15815">SSLPASSSTRNTGCVLGLFRAMDPIQLLRKTYEQSSTTLALSEATLEAITSSYPSTYRPVGLGSHAYSFVAWIMPRPLMDWALNGTVEQMRGQILEMKQALRNGCATLTSTVADATTQSFHPPTLTTTTTCSSTQTTSEGLGESEKL</sequence>
<accession>A0A9P6EQC1</accession>
<feature type="compositionally biased region" description="Low complexity" evidence="1">
    <location>
        <begin position="119"/>
        <end position="138"/>
    </location>
</feature>
<organism evidence="2 3">
    <name type="scientific">Lunasporangiospora selenospora</name>
    <dbReference type="NCBI Taxonomy" id="979761"/>
    <lineage>
        <taxon>Eukaryota</taxon>
        <taxon>Fungi</taxon>
        <taxon>Fungi incertae sedis</taxon>
        <taxon>Mucoromycota</taxon>
        <taxon>Mortierellomycotina</taxon>
        <taxon>Mortierellomycetes</taxon>
        <taxon>Mortierellales</taxon>
        <taxon>Mortierellaceae</taxon>
        <taxon>Lunasporangiospora</taxon>
    </lineage>
</organism>
<evidence type="ECO:0000256" key="1">
    <source>
        <dbReference type="SAM" id="MobiDB-lite"/>
    </source>
</evidence>
<dbReference type="Proteomes" id="UP000780801">
    <property type="component" value="Unassembled WGS sequence"/>
</dbReference>
<evidence type="ECO:0000313" key="2">
    <source>
        <dbReference type="EMBL" id="KAF9534098.1"/>
    </source>
</evidence>
<feature type="region of interest" description="Disordered" evidence="1">
    <location>
        <begin position="119"/>
        <end position="147"/>
    </location>
</feature>
<dbReference type="AlphaFoldDB" id="A0A9P6EQC1"/>
<keyword evidence="3" id="KW-1185">Reference proteome</keyword>